<accession>V2XHY9</accession>
<evidence type="ECO:0000256" key="1">
    <source>
        <dbReference type="ARBA" id="ARBA00022729"/>
    </source>
</evidence>
<feature type="chain" id="PRO_5039624675" evidence="3">
    <location>
        <begin position="21"/>
        <end position="404"/>
    </location>
</feature>
<dbReference type="OrthoDB" id="9809488at2"/>
<dbReference type="InterPro" id="IPR050570">
    <property type="entry name" value="Cell_wall_metabolism_enzyme"/>
</dbReference>
<dbReference type="Gene3D" id="6.10.250.3150">
    <property type="match status" value="1"/>
</dbReference>
<gene>
    <name evidence="6" type="ORF">GCWU0000282_003081</name>
</gene>
<evidence type="ECO:0000259" key="4">
    <source>
        <dbReference type="Pfam" id="PF01551"/>
    </source>
</evidence>
<dbReference type="Gene3D" id="2.70.70.10">
    <property type="entry name" value="Glucose Permease (Domain IIA)"/>
    <property type="match status" value="1"/>
</dbReference>
<feature type="coiled-coil region" evidence="2">
    <location>
        <begin position="31"/>
        <end position="107"/>
    </location>
</feature>
<dbReference type="eggNOG" id="COG4942">
    <property type="taxonomic scope" value="Bacteria"/>
</dbReference>
<sequence>MSKKKMFATMLIFAILTAFGGNIFTPMADTIKSQKDEKKKLEKKRAKENERIEKLKDQRDEIQDAIKKLDEKKQNIELKIADYDKKVKKTEKSIAKTEKEIKAAKKVENEQYDIMKKRIKYMYENGETDYLEIILGSNSVEDLLNQSEYMSRISEYDNTLLGRYQQAKKVAEEKKIEKENKLTDLNIILNELETKKAENERLADAKNAQIEKFASLIQEAGKKVSEYDLEIVQKERYIDELIAEAERAERERREREAKASGAGNDIIVSGTESAAGMIWPLPASRYITSGFGYRNEVMAGSGTFHNGIDIAVNAGASIVAAKAGRVIAAGYHYSMGNHVILDHGNGVYTVYMHSSQLLVTVGQEVSQGETIALVGSTGMSTGPHLHFSVKVNGQYVNPLDYVSP</sequence>
<dbReference type="Pfam" id="PF01551">
    <property type="entry name" value="Peptidase_M23"/>
    <property type="match status" value="1"/>
</dbReference>
<dbReference type="Pfam" id="PF24568">
    <property type="entry name" value="CC_PcsB"/>
    <property type="match status" value="1"/>
</dbReference>
<evidence type="ECO:0000313" key="7">
    <source>
        <dbReference type="Proteomes" id="UP000018227"/>
    </source>
</evidence>
<keyword evidence="2" id="KW-0175">Coiled coil</keyword>
<keyword evidence="7" id="KW-1185">Reference proteome</keyword>
<evidence type="ECO:0000256" key="3">
    <source>
        <dbReference type="SAM" id="SignalP"/>
    </source>
</evidence>
<organism evidence="6 7">
    <name type="scientific">Catonella morbi ATCC 51271</name>
    <dbReference type="NCBI Taxonomy" id="592026"/>
    <lineage>
        <taxon>Bacteria</taxon>
        <taxon>Bacillati</taxon>
        <taxon>Bacillota</taxon>
        <taxon>Clostridia</taxon>
        <taxon>Lachnospirales</taxon>
        <taxon>Lachnospiraceae</taxon>
        <taxon>Catonella</taxon>
    </lineage>
</organism>
<dbReference type="RefSeq" id="WP_023355923.1">
    <property type="nucleotide sequence ID" value="NZ_KI535370.1"/>
</dbReference>
<evidence type="ECO:0000259" key="5">
    <source>
        <dbReference type="Pfam" id="PF24568"/>
    </source>
</evidence>
<dbReference type="AlphaFoldDB" id="V2XHY9"/>
<evidence type="ECO:0000313" key="6">
    <source>
        <dbReference type="EMBL" id="ESL01784.1"/>
    </source>
</evidence>
<dbReference type="PANTHER" id="PTHR21666">
    <property type="entry name" value="PEPTIDASE-RELATED"/>
    <property type="match status" value="1"/>
</dbReference>
<dbReference type="EMBL" id="ACIL03000020">
    <property type="protein sequence ID" value="ESL01784.1"/>
    <property type="molecule type" value="Genomic_DNA"/>
</dbReference>
<feature type="domain" description="Peptidoglycan hydrolase PcsB coiled-coil" evidence="5">
    <location>
        <begin position="101"/>
        <end position="174"/>
    </location>
</feature>
<feature type="domain" description="M23ase beta-sheet core" evidence="4">
    <location>
        <begin position="304"/>
        <end position="398"/>
    </location>
</feature>
<reference evidence="6 7" key="1">
    <citation type="submission" date="2013-06" db="EMBL/GenBank/DDBJ databases">
        <authorList>
            <person name="Weinstock G."/>
            <person name="Sodergren E."/>
            <person name="Clifton S."/>
            <person name="Fulton L."/>
            <person name="Fulton B."/>
            <person name="Courtney L."/>
            <person name="Fronick C."/>
            <person name="Harrison M."/>
            <person name="Strong C."/>
            <person name="Farmer C."/>
            <person name="Delahaunty K."/>
            <person name="Markovic C."/>
            <person name="Hall O."/>
            <person name="Minx P."/>
            <person name="Tomlinson C."/>
            <person name="Mitreva M."/>
            <person name="Nelson J."/>
            <person name="Hou S."/>
            <person name="Wollam A."/>
            <person name="Pepin K.H."/>
            <person name="Johnson M."/>
            <person name="Bhonagiri V."/>
            <person name="Nash W.E."/>
            <person name="Warren W."/>
            <person name="Chinwalla A."/>
            <person name="Mardis E.R."/>
            <person name="Wilson R.K."/>
        </authorList>
    </citation>
    <scope>NUCLEOTIDE SEQUENCE [LARGE SCALE GENOMIC DNA]</scope>
    <source>
        <strain evidence="6 7">ATCC 51271</strain>
    </source>
</reference>
<evidence type="ECO:0000256" key="2">
    <source>
        <dbReference type="SAM" id="Coils"/>
    </source>
</evidence>
<dbReference type="Proteomes" id="UP000018227">
    <property type="component" value="Unassembled WGS sequence"/>
</dbReference>
<dbReference type="SUPFAM" id="SSF51261">
    <property type="entry name" value="Duplicated hybrid motif"/>
    <property type="match status" value="1"/>
</dbReference>
<dbReference type="CDD" id="cd12797">
    <property type="entry name" value="M23_peptidase"/>
    <property type="match status" value="1"/>
</dbReference>
<dbReference type="GO" id="GO:0004222">
    <property type="term" value="F:metalloendopeptidase activity"/>
    <property type="evidence" value="ECO:0007669"/>
    <property type="project" value="TreeGrafter"/>
</dbReference>
<dbReference type="InterPro" id="IPR011055">
    <property type="entry name" value="Dup_hybrid_motif"/>
</dbReference>
<feature type="coiled-coil region" evidence="2">
    <location>
        <begin position="161"/>
        <end position="258"/>
    </location>
</feature>
<dbReference type="STRING" id="592026.GCWU0000282_003081"/>
<protein>
    <submittedName>
        <fullName evidence="6">Peptidase, M23 family</fullName>
    </submittedName>
</protein>
<dbReference type="PANTHER" id="PTHR21666:SF270">
    <property type="entry name" value="MUREIN HYDROLASE ACTIVATOR ENVC"/>
    <property type="match status" value="1"/>
</dbReference>
<keyword evidence="1 3" id="KW-0732">Signal</keyword>
<feature type="signal peptide" evidence="3">
    <location>
        <begin position="1"/>
        <end position="20"/>
    </location>
</feature>
<dbReference type="HOGENOM" id="CLU_029425_4_3_9"/>
<proteinExistence type="predicted"/>
<comment type="caution">
    <text evidence="6">The sequence shown here is derived from an EMBL/GenBank/DDBJ whole genome shotgun (WGS) entry which is preliminary data.</text>
</comment>
<dbReference type="InterPro" id="IPR016047">
    <property type="entry name" value="M23ase_b-sheet_dom"/>
</dbReference>
<name>V2XHY9_9FIRM</name>
<dbReference type="InterPro" id="IPR057309">
    <property type="entry name" value="PcsB_CC"/>
</dbReference>